<organism evidence="2 3">
    <name type="scientific">Leptospira ryugenii</name>
    <dbReference type="NCBI Taxonomy" id="1917863"/>
    <lineage>
        <taxon>Bacteria</taxon>
        <taxon>Pseudomonadati</taxon>
        <taxon>Spirochaetota</taxon>
        <taxon>Spirochaetia</taxon>
        <taxon>Leptospirales</taxon>
        <taxon>Leptospiraceae</taxon>
        <taxon>Leptospira</taxon>
    </lineage>
</organism>
<dbReference type="EMBL" id="BFBB01000010">
    <property type="protein sequence ID" value="GBF52064.1"/>
    <property type="molecule type" value="Genomic_DNA"/>
</dbReference>
<evidence type="ECO:0000313" key="3">
    <source>
        <dbReference type="Proteomes" id="UP000245133"/>
    </source>
</evidence>
<keyword evidence="3" id="KW-1185">Reference proteome</keyword>
<gene>
    <name evidence="2" type="ORF">LPTSP4_36020</name>
</gene>
<protein>
    <recommendedName>
        <fullName evidence="1">PIN like domain-containing protein</fullName>
    </recommendedName>
</protein>
<proteinExistence type="predicted"/>
<dbReference type="Pfam" id="PF18476">
    <property type="entry name" value="PIN_8"/>
    <property type="match status" value="1"/>
</dbReference>
<accession>A0A2P2E5D5</accession>
<dbReference type="AlphaFoldDB" id="A0A2P2E5D5"/>
<dbReference type="InterPro" id="IPR041578">
    <property type="entry name" value="PIN_8"/>
</dbReference>
<comment type="caution">
    <text evidence="2">The sequence shown here is derived from an EMBL/GenBank/DDBJ whole genome shotgun (WGS) entry which is preliminary data.</text>
</comment>
<feature type="domain" description="PIN like" evidence="1">
    <location>
        <begin position="34"/>
        <end position="253"/>
    </location>
</feature>
<sequence length="406" mass="48056">MTNDIFINNEIYKKASDIFEIKSISVEEIKEKCIFVIDTNALLIPYSTSSGSLVKLTEIYKNLIDQLRLFIPGQVAREFANNRPNKIKELFQTINRQKNNSKTIKIGNYPILSNLASYQEIQRLEKEINYRLEKYNEQITFLAKEIKLWSFNDPVSEIYRNLFKKEVIKDLDLSQEIKINIKKELEKRYQHKIPPGFKDSAKEDLGIGDYLIWKTILEIGAEQKKDLVFISGDEKSDWFYRSEQQALFPRFELITEFFDYSGGKSFNIIKLSNFLELFSSDREIVREIKEEEEDRARKYYQRTFNLLIENRLIKENDLLFLKRNLPIGINFEDHKNKLTCIVTGKLGRSNNVRWNFDNNEYAISPLTSKIFTEFNGEYFYDNGNFYWENKDGQSLYELAQNFLNGL</sequence>
<name>A0A2P2E5D5_9LEPT</name>
<dbReference type="OrthoDB" id="9182727at2"/>
<dbReference type="RefSeq" id="WP_108978467.1">
    <property type="nucleotide sequence ID" value="NZ_BFBB01000010.1"/>
</dbReference>
<evidence type="ECO:0000313" key="2">
    <source>
        <dbReference type="EMBL" id="GBF52064.1"/>
    </source>
</evidence>
<evidence type="ECO:0000259" key="1">
    <source>
        <dbReference type="Pfam" id="PF18476"/>
    </source>
</evidence>
<dbReference type="Proteomes" id="UP000245133">
    <property type="component" value="Unassembled WGS sequence"/>
</dbReference>
<reference evidence="2 3" key="1">
    <citation type="submission" date="2018-02" db="EMBL/GenBank/DDBJ databases">
        <title>Novel Leptospira species isolated from soil and water in Japan.</title>
        <authorList>
            <person name="Nakao R."/>
            <person name="Masuzawa T."/>
        </authorList>
    </citation>
    <scope>NUCLEOTIDE SEQUENCE [LARGE SCALE GENOMIC DNA]</scope>
    <source>
        <strain evidence="2 3">YH101</strain>
    </source>
</reference>